<evidence type="ECO:0000313" key="8">
    <source>
        <dbReference type="EMBL" id="KAG5163121.1"/>
    </source>
</evidence>
<dbReference type="EMBL" id="JAFIQS010000004">
    <property type="protein sequence ID" value="KAG5169954.1"/>
    <property type="molecule type" value="Genomic_DNA"/>
</dbReference>
<dbReference type="GO" id="GO:0004497">
    <property type="term" value="F:monooxygenase activity"/>
    <property type="evidence" value="ECO:0007669"/>
    <property type="project" value="UniProtKB-KW"/>
</dbReference>
<dbReference type="PANTHER" id="PTHR13789">
    <property type="entry name" value="MONOOXYGENASE"/>
    <property type="match status" value="1"/>
</dbReference>
<reference evidence="8" key="1">
    <citation type="submission" date="2021-02" db="EMBL/GenBank/DDBJ databases">
        <title>Psilocybe cubensis genome.</title>
        <authorList>
            <person name="Mckernan K.J."/>
            <person name="Crawford S."/>
            <person name="Trippe A."/>
            <person name="Kane L.T."/>
            <person name="Mclaughlin S."/>
        </authorList>
    </citation>
    <scope>NUCLEOTIDE SEQUENCE [LARGE SCALE GENOMIC DNA]</scope>
    <source>
        <strain evidence="8">MGC-MH-2018</strain>
    </source>
</reference>
<organism evidence="8">
    <name type="scientific">Psilocybe cubensis</name>
    <name type="common">Psychedelic mushroom</name>
    <name type="synonym">Stropharia cubensis</name>
    <dbReference type="NCBI Taxonomy" id="181762"/>
    <lineage>
        <taxon>Eukaryota</taxon>
        <taxon>Fungi</taxon>
        <taxon>Dikarya</taxon>
        <taxon>Basidiomycota</taxon>
        <taxon>Agaricomycotina</taxon>
        <taxon>Agaricomycetes</taxon>
        <taxon>Agaricomycetidae</taxon>
        <taxon>Agaricales</taxon>
        <taxon>Agaricineae</taxon>
        <taxon>Strophariaceae</taxon>
        <taxon>Psilocybe</taxon>
    </lineage>
</organism>
<dbReference type="Pfam" id="PF01494">
    <property type="entry name" value="FAD_binding_3"/>
    <property type="match status" value="1"/>
</dbReference>
<evidence type="ECO:0000256" key="3">
    <source>
        <dbReference type="ARBA" id="ARBA00022827"/>
    </source>
</evidence>
<gene>
    <name evidence="10" type="ORF">JR316_004017</name>
    <name evidence="9" type="ORF">JR316_004336</name>
    <name evidence="8" type="ORF">JR316_011989</name>
    <name evidence="7" type="ORF">JR316_012300</name>
</gene>
<dbReference type="GO" id="GO:0071949">
    <property type="term" value="F:FAD binding"/>
    <property type="evidence" value="ECO:0007669"/>
    <property type="project" value="InterPro"/>
</dbReference>
<dbReference type="PANTHER" id="PTHR13789:SF147">
    <property type="entry name" value="PUTATIVE (AFU_ORTHOLOGUE AFUA_2G01950)-RELATED"/>
    <property type="match status" value="1"/>
</dbReference>
<name>A0A8H7XL27_PSICU</name>
<accession>A0A8H7XL27</accession>
<evidence type="ECO:0000313" key="10">
    <source>
        <dbReference type="EMBL" id="KAG5171928.1"/>
    </source>
</evidence>
<dbReference type="OrthoDB" id="1878542at2759"/>
<dbReference type="EMBL" id="JAFIQS010000017">
    <property type="protein sequence ID" value="KAG5162912.1"/>
    <property type="molecule type" value="Genomic_DNA"/>
</dbReference>
<dbReference type="EMBL" id="JAFIQS010000016">
    <property type="protein sequence ID" value="KAG5163121.1"/>
    <property type="molecule type" value="Genomic_DNA"/>
</dbReference>
<dbReference type="EMBL" id="JAFIQS010000003">
    <property type="protein sequence ID" value="KAG5171928.1"/>
    <property type="molecule type" value="Genomic_DNA"/>
</dbReference>
<evidence type="ECO:0000256" key="4">
    <source>
        <dbReference type="ARBA" id="ARBA00023002"/>
    </source>
</evidence>
<evidence type="ECO:0000256" key="5">
    <source>
        <dbReference type="ARBA" id="ARBA00023033"/>
    </source>
</evidence>
<evidence type="ECO:0000313" key="9">
    <source>
        <dbReference type="EMBL" id="KAG5169954.1"/>
    </source>
</evidence>
<keyword evidence="4" id="KW-0560">Oxidoreductase</keyword>
<dbReference type="InterPro" id="IPR002938">
    <property type="entry name" value="FAD-bd"/>
</dbReference>
<comment type="caution">
    <text evidence="8">The sequence shown here is derived from an EMBL/GenBank/DDBJ whole genome shotgun (WGS) entry which is preliminary data.</text>
</comment>
<dbReference type="AlphaFoldDB" id="A0A8H7XL27"/>
<keyword evidence="2" id="KW-0285">Flavoprotein</keyword>
<keyword evidence="5" id="KW-0503">Monooxygenase</keyword>
<comment type="similarity">
    <text evidence="1">Belongs to the paxM FAD-dependent monooxygenase family.</text>
</comment>
<evidence type="ECO:0000256" key="1">
    <source>
        <dbReference type="ARBA" id="ARBA00007992"/>
    </source>
</evidence>
<keyword evidence="3" id="KW-0274">FAD</keyword>
<feature type="domain" description="FAD-binding" evidence="6">
    <location>
        <begin position="9"/>
        <end position="198"/>
    </location>
</feature>
<evidence type="ECO:0000256" key="2">
    <source>
        <dbReference type="ARBA" id="ARBA00022630"/>
    </source>
</evidence>
<dbReference type="InterPro" id="IPR050493">
    <property type="entry name" value="FAD-dep_Monooxygenase_BioMet"/>
</dbReference>
<protein>
    <recommendedName>
        <fullName evidence="6">FAD-binding domain-containing protein</fullName>
    </recommendedName>
</protein>
<evidence type="ECO:0000313" key="7">
    <source>
        <dbReference type="EMBL" id="KAG5162912.1"/>
    </source>
</evidence>
<dbReference type="SUPFAM" id="SSF51905">
    <property type="entry name" value="FAD/NAD(P)-binding domain"/>
    <property type="match status" value="1"/>
</dbReference>
<evidence type="ECO:0000259" key="6">
    <source>
        <dbReference type="Pfam" id="PF01494"/>
    </source>
</evidence>
<dbReference type="PRINTS" id="PR00420">
    <property type="entry name" value="RNGMNOXGNASE"/>
</dbReference>
<dbReference type="Gene3D" id="3.50.50.60">
    <property type="entry name" value="FAD/NAD(P)-binding domain"/>
    <property type="match status" value="1"/>
</dbReference>
<proteinExistence type="inferred from homology"/>
<sequence length="310" mass="33747">MTFDDVRRLRVAVFGAGMGGLTCALSLAHEGFLYIDVYETAPNLGFVGAGIQLAPNMARILDKLGVWKKIESEAVLVKSTSIRQGTTDKELGFVEFDSVKDKYGYAHMVGHRASLAGSLYEGCKAQSAITFHFSTAVSEVNFGGDDRKPSFLATPLVGPAVRVEADIILAADGIKSLTRAAMLKELGSTDHVVDSGQAAYRIMLTREQMKDDPELLELIDADRVTRWIGEKRLLINELADVMGALTRTPTDSELSAILFSVQLKSGIQNRSLPFCDSRSILSPQCCPQPHNLISLINRTNVSQLDLSVPE</sequence>
<dbReference type="InterPro" id="IPR036188">
    <property type="entry name" value="FAD/NAD-bd_sf"/>
</dbReference>